<accession>B6XG17</accession>
<sequence>MRLKMIKYICALFILFSGYTLSANNENDMGLYRDNNYNILALAGKYNCGVYSIPDDLSDSNRYNGVQIGTVKLEVTPHADYNNAMINITFDTGVVITSPKLELLSTDAKATVYFSENSGVTFAYMIYDRMGIKVILHNSNKGQEISVGLADCKYENS</sequence>
<feature type="chain" id="PRO_5002852549" evidence="1">
    <location>
        <begin position="23"/>
        <end position="157"/>
    </location>
</feature>
<proteinExistence type="predicted"/>
<dbReference type="AlphaFoldDB" id="B6XG17"/>
<organism evidence="2 3">
    <name type="scientific">Providencia alcalifaciens DSM 30120</name>
    <dbReference type="NCBI Taxonomy" id="520999"/>
    <lineage>
        <taxon>Bacteria</taxon>
        <taxon>Pseudomonadati</taxon>
        <taxon>Pseudomonadota</taxon>
        <taxon>Gammaproteobacteria</taxon>
        <taxon>Enterobacterales</taxon>
        <taxon>Morganellaceae</taxon>
        <taxon>Providencia</taxon>
    </lineage>
</organism>
<comment type="caution">
    <text evidence="2">The sequence shown here is derived from an EMBL/GenBank/DDBJ whole genome shotgun (WGS) entry which is preliminary data.</text>
</comment>
<evidence type="ECO:0000313" key="2">
    <source>
        <dbReference type="EMBL" id="EEB45653.1"/>
    </source>
</evidence>
<keyword evidence="1" id="KW-0732">Signal</keyword>
<feature type="signal peptide" evidence="1">
    <location>
        <begin position="1"/>
        <end position="22"/>
    </location>
</feature>
<evidence type="ECO:0000313" key="3">
    <source>
        <dbReference type="Proteomes" id="UP000003729"/>
    </source>
</evidence>
<gene>
    <name evidence="2" type="ORF">PROVALCAL_02302</name>
</gene>
<dbReference type="Proteomes" id="UP000003729">
    <property type="component" value="Unassembled WGS sequence"/>
</dbReference>
<protein>
    <submittedName>
        <fullName evidence="2">Uncharacterized protein</fullName>
    </submittedName>
</protein>
<dbReference type="EMBL" id="ABXW01000048">
    <property type="protein sequence ID" value="EEB45653.1"/>
    <property type="molecule type" value="Genomic_DNA"/>
</dbReference>
<reference evidence="2 3" key="1">
    <citation type="submission" date="2008-10" db="EMBL/GenBank/DDBJ databases">
        <title>Draft genome sequence of Providencia alcalifaciens (DSM 30120).</title>
        <authorList>
            <person name="Sudarsanam P."/>
            <person name="Ley R."/>
            <person name="Guruge J."/>
            <person name="Turnbaugh P.J."/>
            <person name="Mahowald M."/>
            <person name="Liep D."/>
            <person name="Gordon J."/>
        </authorList>
    </citation>
    <scope>NUCLEOTIDE SEQUENCE [LARGE SCALE GENOMIC DNA]</scope>
    <source>
        <strain evidence="2 3">DSM 30120</strain>
    </source>
</reference>
<evidence type="ECO:0000256" key="1">
    <source>
        <dbReference type="SAM" id="SignalP"/>
    </source>
</evidence>
<reference evidence="2 3" key="2">
    <citation type="submission" date="2008-10" db="EMBL/GenBank/DDBJ databases">
        <authorList>
            <person name="Fulton L."/>
            <person name="Clifton S."/>
            <person name="Fulton B."/>
            <person name="Xu J."/>
            <person name="Minx P."/>
            <person name="Pepin K.H."/>
            <person name="Johnson M."/>
            <person name="Bhonagiri V."/>
            <person name="Nash W.E."/>
            <person name="Mardis E.R."/>
            <person name="Wilson R.K."/>
        </authorList>
    </citation>
    <scope>NUCLEOTIDE SEQUENCE [LARGE SCALE GENOMIC DNA]</scope>
    <source>
        <strain evidence="2 3">DSM 30120</strain>
    </source>
</reference>
<name>B6XG17_9GAMM</name>